<feature type="transmembrane region" description="Helical" evidence="1">
    <location>
        <begin position="26"/>
        <end position="59"/>
    </location>
</feature>
<protein>
    <submittedName>
        <fullName evidence="2">Uncharacterized protein</fullName>
    </submittedName>
</protein>
<sequence length="668" mass="74372">MDYDKLNIIRLITMSHLATAVRSHPFVAVSAVAVGLIAIFYGYASTTSAVFALLLALLIHHTDYMDRQVQQLKDQIKYEVNGYHENTPKSQTPKESNNIAPAVTEMDVYNGDKNPLANVEQRRSDSFSKQQYLAKDGTTPTSPIGKKSFQSEFVALRCPKEQFRKLKHCCETIDGILTICDQDLADASTFLDEKWISTITSSSVLIYTMEKFEHHFEEAASAKTRLMSITDVVEELQNTHEIALIVLDCDSLTSVVEMLKDTKLPSAGVLVVGESDTFQNISGITLLSTHPDTIVKDADIVLERCALALLKILHSELYKSEKSFSEHKRMCFLDIDDLITTLFRNSAIPRSDRLETQMQTIKYPSHIDEAIEKLVSLPGIIGCLKKRGALQIYVSQSTNKSDQDNIRRELEDHGIDKYNFLYVNSKNLFSSGDSIFGGRGTLGGFVKKLDLQTIDIHAQESAERADAGRDSANTTNFTVAALISRHVVHETNAEMLTVGTNQNPIGRIGTLNESDAVDILPVDVDSVYARKCDPRFLTELHVQMFSRLKTSAAIHELNGKPVHIWSAGSKPGFGLIVEQNFRTSNGLRIIIRDRRRDTPFAREGDSGAMICYEDPVSEELYAVAMLVSDVQPAQGGGVRYTAQILDDGLQKLSVINDCKFVLFEDNDD</sequence>
<accession>A0A9D4EUK5</accession>
<proteinExistence type="predicted"/>
<evidence type="ECO:0000256" key="1">
    <source>
        <dbReference type="SAM" id="Phobius"/>
    </source>
</evidence>
<keyword evidence="1" id="KW-0812">Transmembrane</keyword>
<dbReference type="AlphaFoldDB" id="A0A9D4EUK5"/>
<dbReference type="EMBL" id="JAIWYP010000008">
    <property type="protein sequence ID" value="KAH3784706.1"/>
    <property type="molecule type" value="Genomic_DNA"/>
</dbReference>
<organism evidence="2 3">
    <name type="scientific">Dreissena polymorpha</name>
    <name type="common">Zebra mussel</name>
    <name type="synonym">Mytilus polymorpha</name>
    <dbReference type="NCBI Taxonomy" id="45954"/>
    <lineage>
        <taxon>Eukaryota</taxon>
        <taxon>Metazoa</taxon>
        <taxon>Spiralia</taxon>
        <taxon>Lophotrochozoa</taxon>
        <taxon>Mollusca</taxon>
        <taxon>Bivalvia</taxon>
        <taxon>Autobranchia</taxon>
        <taxon>Heteroconchia</taxon>
        <taxon>Euheterodonta</taxon>
        <taxon>Imparidentia</taxon>
        <taxon>Neoheterodontei</taxon>
        <taxon>Myida</taxon>
        <taxon>Dreissenoidea</taxon>
        <taxon>Dreissenidae</taxon>
        <taxon>Dreissena</taxon>
    </lineage>
</organism>
<dbReference type="Proteomes" id="UP000828390">
    <property type="component" value="Unassembled WGS sequence"/>
</dbReference>
<keyword evidence="1" id="KW-0472">Membrane</keyword>
<evidence type="ECO:0000313" key="3">
    <source>
        <dbReference type="Proteomes" id="UP000828390"/>
    </source>
</evidence>
<keyword evidence="3" id="KW-1185">Reference proteome</keyword>
<keyword evidence="1" id="KW-1133">Transmembrane helix</keyword>
<comment type="caution">
    <text evidence="2">The sequence shown here is derived from an EMBL/GenBank/DDBJ whole genome shotgun (WGS) entry which is preliminary data.</text>
</comment>
<name>A0A9D4EUK5_DREPO</name>
<gene>
    <name evidence="2" type="ORF">DPMN_162670</name>
</gene>
<evidence type="ECO:0000313" key="2">
    <source>
        <dbReference type="EMBL" id="KAH3784706.1"/>
    </source>
</evidence>
<reference evidence="2" key="2">
    <citation type="submission" date="2020-11" db="EMBL/GenBank/DDBJ databases">
        <authorList>
            <person name="McCartney M.A."/>
            <person name="Auch B."/>
            <person name="Kono T."/>
            <person name="Mallez S."/>
            <person name="Becker A."/>
            <person name="Gohl D.M."/>
            <person name="Silverstein K.A.T."/>
            <person name="Koren S."/>
            <person name="Bechman K.B."/>
            <person name="Herman A."/>
            <person name="Abrahante J.E."/>
            <person name="Garbe J."/>
        </authorList>
    </citation>
    <scope>NUCLEOTIDE SEQUENCE</scope>
    <source>
        <strain evidence="2">Duluth1</strain>
        <tissue evidence="2">Whole animal</tissue>
    </source>
</reference>
<reference evidence="2" key="1">
    <citation type="journal article" date="2019" name="bioRxiv">
        <title>The Genome of the Zebra Mussel, Dreissena polymorpha: A Resource for Invasive Species Research.</title>
        <authorList>
            <person name="McCartney M.A."/>
            <person name="Auch B."/>
            <person name="Kono T."/>
            <person name="Mallez S."/>
            <person name="Zhang Y."/>
            <person name="Obille A."/>
            <person name="Becker A."/>
            <person name="Abrahante J.E."/>
            <person name="Garbe J."/>
            <person name="Badalamenti J.P."/>
            <person name="Herman A."/>
            <person name="Mangelson H."/>
            <person name="Liachko I."/>
            <person name="Sullivan S."/>
            <person name="Sone E.D."/>
            <person name="Koren S."/>
            <person name="Silverstein K.A.T."/>
            <person name="Beckman K.B."/>
            <person name="Gohl D.M."/>
        </authorList>
    </citation>
    <scope>NUCLEOTIDE SEQUENCE</scope>
    <source>
        <strain evidence="2">Duluth1</strain>
        <tissue evidence="2">Whole animal</tissue>
    </source>
</reference>